<gene>
    <name evidence="2" type="ORF">BDA99DRAFT_543817</name>
</gene>
<dbReference type="SUPFAM" id="SSF52047">
    <property type="entry name" value="RNI-like"/>
    <property type="match status" value="1"/>
</dbReference>
<protein>
    <recommendedName>
        <fullName evidence="1">F-box domain-containing protein</fullName>
    </recommendedName>
</protein>
<dbReference type="SMART" id="SM00256">
    <property type="entry name" value="FBOX"/>
    <property type="match status" value="1"/>
</dbReference>
<dbReference type="InterPro" id="IPR036047">
    <property type="entry name" value="F-box-like_dom_sf"/>
</dbReference>
<dbReference type="Pfam" id="PF12937">
    <property type="entry name" value="F-box-like"/>
    <property type="match status" value="1"/>
</dbReference>
<dbReference type="Gene3D" id="3.80.10.10">
    <property type="entry name" value="Ribonuclease Inhibitor"/>
    <property type="match status" value="1"/>
</dbReference>
<dbReference type="PROSITE" id="PS50181">
    <property type="entry name" value="FBOX"/>
    <property type="match status" value="1"/>
</dbReference>
<evidence type="ECO:0000313" key="3">
    <source>
        <dbReference type="Proteomes" id="UP001209540"/>
    </source>
</evidence>
<dbReference type="Proteomes" id="UP001209540">
    <property type="component" value="Unassembled WGS sequence"/>
</dbReference>
<organism evidence="2 3">
    <name type="scientific">Phascolomyces articulosus</name>
    <dbReference type="NCBI Taxonomy" id="60185"/>
    <lineage>
        <taxon>Eukaryota</taxon>
        <taxon>Fungi</taxon>
        <taxon>Fungi incertae sedis</taxon>
        <taxon>Mucoromycota</taxon>
        <taxon>Mucoromycotina</taxon>
        <taxon>Mucoromycetes</taxon>
        <taxon>Mucorales</taxon>
        <taxon>Lichtheimiaceae</taxon>
        <taxon>Phascolomyces</taxon>
    </lineage>
</organism>
<keyword evidence="3" id="KW-1185">Reference proteome</keyword>
<dbReference type="CDD" id="cd09917">
    <property type="entry name" value="F-box_SF"/>
    <property type="match status" value="1"/>
</dbReference>
<dbReference type="InterPro" id="IPR001810">
    <property type="entry name" value="F-box_dom"/>
</dbReference>
<accession>A0AAD5P8W4</accession>
<proteinExistence type="predicted"/>
<reference evidence="2" key="2">
    <citation type="submission" date="2023-02" db="EMBL/GenBank/DDBJ databases">
        <authorList>
            <consortium name="DOE Joint Genome Institute"/>
            <person name="Mondo S.J."/>
            <person name="Chang Y."/>
            <person name="Wang Y."/>
            <person name="Ahrendt S."/>
            <person name="Andreopoulos W."/>
            <person name="Barry K."/>
            <person name="Beard J."/>
            <person name="Benny G.L."/>
            <person name="Blankenship S."/>
            <person name="Bonito G."/>
            <person name="Cuomo C."/>
            <person name="Desiro A."/>
            <person name="Gervers K.A."/>
            <person name="Hundley H."/>
            <person name="Kuo A."/>
            <person name="LaButti K."/>
            <person name="Lang B.F."/>
            <person name="Lipzen A."/>
            <person name="O'Donnell K."/>
            <person name="Pangilinan J."/>
            <person name="Reynolds N."/>
            <person name="Sandor L."/>
            <person name="Smith M.W."/>
            <person name="Tsang A."/>
            <person name="Grigoriev I.V."/>
            <person name="Stajich J.E."/>
            <person name="Spatafora J.W."/>
        </authorList>
    </citation>
    <scope>NUCLEOTIDE SEQUENCE</scope>
    <source>
        <strain evidence="2">RSA 2281</strain>
    </source>
</reference>
<comment type="caution">
    <text evidence="2">The sequence shown here is derived from an EMBL/GenBank/DDBJ whole genome shotgun (WGS) entry which is preliminary data.</text>
</comment>
<dbReference type="PANTHER" id="PTHR38926:SF72">
    <property type="entry name" value="IM:7136021-RELATED"/>
    <property type="match status" value="1"/>
</dbReference>
<name>A0AAD5P8W4_9FUNG</name>
<feature type="domain" description="F-box" evidence="1">
    <location>
        <begin position="120"/>
        <end position="167"/>
    </location>
</feature>
<dbReference type="Gene3D" id="1.20.1280.50">
    <property type="match status" value="1"/>
</dbReference>
<evidence type="ECO:0000259" key="1">
    <source>
        <dbReference type="PROSITE" id="PS50181"/>
    </source>
</evidence>
<dbReference type="PANTHER" id="PTHR38926">
    <property type="entry name" value="F-BOX DOMAIN CONTAINING PROTEIN, EXPRESSED"/>
    <property type="match status" value="1"/>
</dbReference>
<dbReference type="InterPro" id="IPR032675">
    <property type="entry name" value="LRR_dom_sf"/>
</dbReference>
<evidence type="ECO:0000313" key="2">
    <source>
        <dbReference type="EMBL" id="KAI9244947.1"/>
    </source>
</evidence>
<dbReference type="EMBL" id="JAIXMP010000055">
    <property type="protein sequence ID" value="KAI9244947.1"/>
    <property type="molecule type" value="Genomic_DNA"/>
</dbReference>
<dbReference type="SUPFAM" id="SSF81383">
    <property type="entry name" value="F-box domain"/>
    <property type="match status" value="1"/>
</dbReference>
<dbReference type="AlphaFoldDB" id="A0AAD5P8W4"/>
<reference evidence="2" key="1">
    <citation type="journal article" date="2022" name="IScience">
        <title>Evolution of zygomycete secretomes and the origins of terrestrial fungal ecologies.</title>
        <authorList>
            <person name="Chang Y."/>
            <person name="Wang Y."/>
            <person name="Mondo S."/>
            <person name="Ahrendt S."/>
            <person name="Andreopoulos W."/>
            <person name="Barry K."/>
            <person name="Beard J."/>
            <person name="Benny G.L."/>
            <person name="Blankenship S."/>
            <person name="Bonito G."/>
            <person name="Cuomo C."/>
            <person name="Desiro A."/>
            <person name="Gervers K.A."/>
            <person name="Hundley H."/>
            <person name="Kuo A."/>
            <person name="LaButti K."/>
            <person name="Lang B.F."/>
            <person name="Lipzen A."/>
            <person name="O'Donnell K."/>
            <person name="Pangilinan J."/>
            <person name="Reynolds N."/>
            <person name="Sandor L."/>
            <person name="Smith M.E."/>
            <person name="Tsang A."/>
            <person name="Grigoriev I.V."/>
            <person name="Stajich J.E."/>
            <person name="Spatafora J.W."/>
        </authorList>
    </citation>
    <scope>NUCLEOTIDE SEQUENCE</scope>
    <source>
        <strain evidence="2">RSA 2281</strain>
    </source>
</reference>
<sequence>MSKFKQAQNVVLSTVSKLKEENYRSSSSSKPRDFSATIPAETVEQKEAQNAAQQIINKSPRSAKGYLTSAQLYQENDDLSTAFNVYLQGLKFVAPDDPYYSTLIREKQRVATKIKQRSQGGFYNLLPYDILYLIFGNLQYKDLLNCVRVCRRWNDFMMEWPEFWNKMSSAMPNINQSTMISLLQGQTQELRLKGPIDAGLKHDILWFLSLWENNSFIQKIYLTKIDMIMSDISLLSEAIRCMSPSLKQIEWENCTVSQVDIIRNVIPACTPGLNYLSFSRNIHPTTQTHYIYYNRNRSNNQDYIIKLYRTPEKQTTLPSTINDYSTLTYLKIDTFFNSAPGYSNYHNSDIYVYTAALIKKCPNLVHLFLDSYGTDPHNLRNCLHQAVNFCPRLKTLVIFKNASMPQTIISNVDESDYAMTTINTSTLPNDKVPSFSTTLVPNKKNHKNTVSIGSAIIGLQRFVYSDRSKVFRSSHTSFQLLYLSYDGKAVNSAALAKLASLGCPKLRELRISTGDLGSMVCFGSTKPRMEKVMVQLFSVCPALEAIELDDSHWRPYSHLKLNESVVEAIAQNCPHLRHLYFYTSDSESGGRLFKSFLNFVNKGNNNSSSGHKNNGNKTSKWKWKEKTTGAEQEPCRLECLKVTKMDPWTAYTLVKNIESLKYLYIRSWWINITQDDKQEIEIILKERGGALVVDDTNNK</sequence>